<dbReference type="Proteomes" id="UP001055072">
    <property type="component" value="Unassembled WGS sequence"/>
</dbReference>
<sequence>MAAVSTVNLQEALQAEFSPSLDTSLIAAIVADYVSDPNKPPSEDQIKHLRKTLSDLAADAEFYVHDDVAGDLVNLRLTDTTEDSYDASTADFLFSESGATSTTGITSEFSNGVQSLTSPLRFLQTAFPHLPASRLKSALGGAESMDEIDMESVVESIMAAEYVRELEERGEEEGQITAEKSWETVPSRQVGRKQKRKAVKTITFGDVRQKQLARPSSTPNSPRAAASDPWTQLSSVAFHLETLIPHTTAMQFQSMFHSPQYSSPSEALRAALRAIVSPISPPAETTPEETQMLFGMFDILQESDVYQALSDIDRERMMSDAQLALCATQQHPDAALDVVWLLREVDAGQVDWGIYHSPAPSSPTISTNGRQSKFTTQLPSGPPPTAPPKAKTRMTAQSAPNSPLVHPAAWQTIPVTPRKTTNPHADFIPAYNNTGTKGSSSKVKSGAKNNPSSHKQRAGELMQKRREALREASRAWQRGNSLTRGGEVAFYFAERARELQERAQAEKFDATWDLVQSRRVDSETGSTIDLHGASVLEALQITRRILVESPATQAKPLKIITGRGLHSTSGVGVLGPAVKNALVEDGWNVDRWTGGLVVRGKVRP</sequence>
<evidence type="ECO:0000313" key="1">
    <source>
        <dbReference type="EMBL" id="KAI0083956.1"/>
    </source>
</evidence>
<gene>
    <name evidence="1" type="ORF">BDY19DRAFT_974898</name>
</gene>
<reference evidence="1" key="1">
    <citation type="journal article" date="2021" name="Environ. Microbiol.">
        <title>Gene family expansions and transcriptome signatures uncover fungal adaptations to wood decay.</title>
        <authorList>
            <person name="Hage H."/>
            <person name="Miyauchi S."/>
            <person name="Viragh M."/>
            <person name="Drula E."/>
            <person name="Min B."/>
            <person name="Chaduli D."/>
            <person name="Navarro D."/>
            <person name="Favel A."/>
            <person name="Norest M."/>
            <person name="Lesage-Meessen L."/>
            <person name="Balint B."/>
            <person name="Merenyi Z."/>
            <person name="de Eugenio L."/>
            <person name="Morin E."/>
            <person name="Martinez A.T."/>
            <person name="Baldrian P."/>
            <person name="Stursova M."/>
            <person name="Martinez M.J."/>
            <person name="Novotny C."/>
            <person name="Magnuson J.K."/>
            <person name="Spatafora J.W."/>
            <person name="Maurice S."/>
            <person name="Pangilinan J."/>
            <person name="Andreopoulos W."/>
            <person name="LaButti K."/>
            <person name="Hundley H."/>
            <person name="Na H."/>
            <person name="Kuo A."/>
            <person name="Barry K."/>
            <person name="Lipzen A."/>
            <person name="Henrissat B."/>
            <person name="Riley R."/>
            <person name="Ahrendt S."/>
            <person name="Nagy L.G."/>
            <person name="Grigoriev I.V."/>
            <person name="Martin F."/>
            <person name="Rosso M.N."/>
        </authorList>
    </citation>
    <scope>NUCLEOTIDE SEQUENCE</scope>
    <source>
        <strain evidence="1">CBS 384.51</strain>
    </source>
</reference>
<evidence type="ECO:0000313" key="2">
    <source>
        <dbReference type="Proteomes" id="UP001055072"/>
    </source>
</evidence>
<organism evidence="1 2">
    <name type="scientific">Irpex rosettiformis</name>
    <dbReference type="NCBI Taxonomy" id="378272"/>
    <lineage>
        <taxon>Eukaryota</taxon>
        <taxon>Fungi</taxon>
        <taxon>Dikarya</taxon>
        <taxon>Basidiomycota</taxon>
        <taxon>Agaricomycotina</taxon>
        <taxon>Agaricomycetes</taxon>
        <taxon>Polyporales</taxon>
        <taxon>Irpicaceae</taxon>
        <taxon>Irpex</taxon>
    </lineage>
</organism>
<dbReference type="EMBL" id="MU274950">
    <property type="protein sequence ID" value="KAI0083956.1"/>
    <property type="molecule type" value="Genomic_DNA"/>
</dbReference>
<protein>
    <submittedName>
        <fullName evidence="1">Uncharacterized protein</fullName>
    </submittedName>
</protein>
<proteinExistence type="predicted"/>
<keyword evidence="2" id="KW-1185">Reference proteome</keyword>
<name>A0ACB8TPM6_9APHY</name>
<comment type="caution">
    <text evidence="1">The sequence shown here is derived from an EMBL/GenBank/DDBJ whole genome shotgun (WGS) entry which is preliminary data.</text>
</comment>
<accession>A0ACB8TPM6</accession>